<accession>A0A1I0TL70</accession>
<dbReference type="Proteomes" id="UP000198650">
    <property type="component" value="Unassembled WGS sequence"/>
</dbReference>
<dbReference type="GO" id="GO:0008233">
    <property type="term" value="F:peptidase activity"/>
    <property type="evidence" value="ECO:0007669"/>
    <property type="project" value="InterPro"/>
</dbReference>
<dbReference type="InterPro" id="IPR052179">
    <property type="entry name" value="DD-CPase-like"/>
</dbReference>
<evidence type="ECO:0000313" key="2">
    <source>
        <dbReference type="EMBL" id="SFA52531.1"/>
    </source>
</evidence>
<dbReference type="PANTHER" id="PTHR34385">
    <property type="entry name" value="D-ALANYL-D-ALANINE CARBOXYPEPTIDASE"/>
    <property type="match status" value="1"/>
</dbReference>
<reference evidence="3" key="1">
    <citation type="submission" date="2016-10" db="EMBL/GenBank/DDBJ databases">
        <authorList>
            <person name="Varghese N."/>
            <person name="Submissions S."/>
        </authorList>
    </citation>
    <scope>NUCLEOTIDE SEQUENCE [LARGE SCALE GENOMIC DNA]</scope>
    <source>
        <strain evidence="3">M1</strain>
    </source>
</reference>
<protein>
    <submittedName>
        <fullName evidence="2">Peptidoglycan L-alanyl-D-glutamate endopeptidase CwlK</fullName>
    </submittedName>
</protein>
<sequence>MDASVLLKRAEKKLSGLHPVVAEKARQLIKKACAEGIPIIITQGLRTIEEQNRLYAQGRTKPGKIVTNARGGYSYHNFGLAFDVCVCDVVKGNLVPNWKVDRRWHRVGQIGKSLGLEWGGDWRRFKDYPHFQYTFGLTLAQLRNGKKPPIVNAAKREKR</sequence>
<gene>
    <name evidence="2" type="ORF">SAMN05192569_103626</name>
</gene>
<organism evidence="2 3">
    <name type="scientific">Parageobacillus thermantarcticus</name>
    <dbReference type="NCBI Taxonomy" id="186116"/>
    <lineage>
        <taxon>Bacteria</taxon>
        <taxon>Bacillati</taxon>
        <taxon>Bacillota</taxon>
        <taxon>Bacilli</taxon>
        <taxon>Bacillales</taxon>
        <taxon>Anoxybacillaceae</taxon>
        <taxon>Parageobacillus</taxon>
    </lineage>
</organism>
<dbReference type="CDD" id="cd14845">
    <property type="entry name" value="L-Ala-D-Glu_peptidase_like"/>
    <property type="match status" value="1"/>
</dbReference>
<dbReference type="InterPro" id="IPR009045">
    <property type="entry name" value="Zn_M74/Hedgehog-like"/>
</dbReference>
<proteinExistence type="predicted"/>
<feature type="domain" description="Peptidase M15C" evidence="1">
    <location>
        <begin position="69"/>
        <end position="133"/>
    </location>
</feature>
<keyword evidence="3" id="KW-1185">Reference proteome</keyword>
<dbReference type="OrthoDB" id="9799970at2"/>
<dbReference type="Pfam" id="PF13539">
    <property type="entry name" value="Peptidase_M15_4"/>
    <property type="match status" value="1"/>
</dbReference>
<dbReference type="SUPFAM" id="SSF55166">
    <property type="entry name" value="Hedgehog/DD-peptidase"/>
    <property type="match status" value="1"/>
</dbReference>
<dbReference type="RefSeq" id="WP_090950884.1">
    <property type="nucleotide sequence ID" value="NZ_FOJS01000036.1"/>
</dbReference>
<dbReference type="InterPro" id="IPR039561">
    <property type="entry name" value="Peptidase_M15C"/>
</dbReference>
<evidence type="ECO:0000313" key="3">
    <source>
        <dbReference type="Proteomes" id="UP000198650"/>
    </source>
</evidence>
<evidence type="ECO:0000259" key="1">
    <source>
        <dbReference type="Pfam" id="PF13539"/>
    </source>
</evidence>
<name>A0A1I0TL70_9BACL</name>
<dbReference type="EMBL" id="FOJS01000036">
    <property type="protein sequence ID" value="SFA52531.1"/>
    <property type="molecule type" value="Genomic_DNA"/>
</dbReference>
<dbReference type="Gene3D" id="3.30.1380.10">
    <property type="match status" value="1"/>
</dbReference>
<dbReference type="AlphaFoldDB" id="A0A1I0TL70"/>
<dbReference type="STRING" id="186116.SAMN05192569_103626"/>
<dbReference type="PANTHER" id="PTHR34385:SF1">
    <property type="entry name" value="PEPTIDOGLYCAN L-ALANYL-D-GLUTAMATE ENDOPEPTIDASE CWLK"/>
    <property type="match status" value="1"/>
</dbReference>